<reference evidence="2" key="1">
    <citation type="journal article" date="2014" name="Int. J. Syst. Evol. Microbiol.">
        <title>Complete genome of a new Firmicutes species belonging to the dominant human colonic microbiota ('Ruminococcus bicirculans') reveals two chromosomes and a selective capacity to utilize plant glucans.</title>
        <authorList>
            <consortium name="NISC Comparative Sequencing Program"/>
            <person name="Wegmann U."/>
            <person name="Louis P."/>
            <person name="Goesmann A."/>
            <person name="Henrissat B."/>
            <person name="Duncan S.H."/>
            <person name="Flint H.J."/>
        </authorList>
    </citation>
    <scope>NUCLEOTIDE SEQUENCE</scope>
    <source>
        <strain evidence="2">NBRC 107169</strain>
    </source>
</reference>
<keyword evidence="3" id="KW-1185">Reference proteome</keyword>
<accession>A0ABQ5UUE3</accession>
<evidence type="ECO:0000313" key="3">
    <source>
        <dbReference type="Proteomes" id="UP001161405"/>
    </source>
</evidence>
<protein>
    <recommendedName>
        <fullName evidence="4">DUF1467 family protein</fullName>
    </recommendedName>
</protein>
<evidence type="ECO:0000313" key="2">
    <source>
        <dbReference type="EMBL" id="GLQ18504.1"/>
    </source>
</evidence>
<keyword evidence="1" id="KW-0472">Membrane</keyword>
<dbReference type="Pfam" id="PF07330">
    <property type="entry name" value="DUF1467"/>
    <property type="match status" value="1"/>
</dbReference>
<comment type="caution">
    <text evidence="2">The sequence shown here is derived from an EMBL/GenBank/DDBJ whole genome shotgun (WGS) entry which is preliminary data.</text>
</comment>
<sequence>MDLLSSIALYFVLWWLCLFIALPIGVQSSHEAGEHVEAGNEPGAPTRPKLLIKMGIATILAFVLLYLVRLGLSSEWIKNYWS</sequence>
<dbReference type="Proteomes" id="UP001161405">
    <property type="component" value="Unassembled WGS sequence"/>
</dbReference>
<feature type="transmembrane region" description="Helical" evidence="1">
    <location>
        <begin position="7"/>
        <end position="26"/>
    </location>
</feature>
<reference evidence="2" key="2">
    <citation type="submission" date="2023-01" db="EMBL/GenBank/DDBJ databases">
        <title>Draft genome sequence of Maritalea porphyrae strain NBRC 107169.</title>
        <authorList>
            <person name="Sun Q."/>
            <person name="Mori K."/>
        </authorList>
    </citation>
    <scope>NUCLEOTIDE SEQUENCE</scope>
    <source>
        <strain evidence="2">NBRC 107169</strain>
    </source>
</reference>
<keyword evidence="1" id="KW-0812">Transmembrane</keyword>
<feature type="transmembrane region" description="Helical" evidence="1">
    <location>
        <begin position="50"/>
        <end position="68"/>
    </location>
</feature>
<organism evidence="2 3">
    <name type="scientific">Maritalea porphyrae</name>
    <dbReference type="NCBI Taxonomy" id="880732"/>
    <lineage>
        <taxon>Bacteria</taxon>
        <taxon>Pseudomonadati</taxon>
        <taxon>Pseudomonadota</taxon>
        <taxon>Alphaproteobacteria</taxon>
        <taxon>Hyphomicrobiales</taxon>
        <taxon>Devosiaceae</taxon>
        <taxon>Maritalea</taxon>
    </lineage>
</organism>
<dbReference type="InterPro" id="IPR009935">
    <property type="entry name" value="DUF1467"/>
</dbReference>
<proteinExistence type="predicted"/>
<gene>
    <name evidence="2" type="ORF">GCM10007879_27530</name>
</gene>
<keyword evidence="1" id="KW-1133">Transmembrane helix</keyword>
<dbReference type="EMBL" id="BSNI01000002">
    <property type="protein sequence ID" value="GLQ18504.1"/>
    <property type="molecule type" value="Genomic_DNA"/>
</dbReference>
<name>A0ABQ5UUE3_9HYPH</name>
<dbReference type="RefSeq" id="WP_284365487.1">
    <property type="nucleotide sequence ID" value="NZ_BSNI01000002.1"/>
</dbReference>
<evidence type="ECO:0008006" key="4">
    <source>
        <dbReference type="Google" id="ProtNLM"/>
    </source>
</evidence>
<evidence type="ECO:0000256" key="1">
    <source>
        <dbReference type="SAM" id="Phobius"/>
    </source>
</evidence>